<dbReference type="GO" id="GO:0061630">
    <property type="term" value="F:ubiquitin protein ligase activity"/>
    <property type="evidence" value="ECO:0007669"/>
    <property type="project" value="TreeGrafter"/>
</dbReference>
<feature type="domain" description="SIAH-type" evidence="5">
    <location>
        <begin position="481"/>
        <end position="540"/>
    </location>
</feature>
<sequence length="695" mass="81748">METTMQHSKFPCNFQHRGCNLRLTFNEKYVQQHEDTCTFRSAVCCPFDCLWRGSQLQLVPHLIKKHQVHIHNMDKQSKYKLKIKKRDANDERGLQLLALKWHDCLFFLVLTKSRNALIKQESPEQYYTYILRSGPQLCTKFFCRLAIMSHDDQEEMALEWTPRCVFDGMLFAPADNLLNCFPLNRSLDPRKIRVTITDKEKQESVTFTVKLRNKCQKLVDNRNRKLEKFVMKSQLFNCKYETNGCKVILNAEDMVEHENCYCLYIPYKCFVSMCEWQGTYLSFQDHFRDCHVSNYFDMDEDTDEAKKKSIKILRKNIPKLRNEGEISFSTIVLKYQGSRFMLVVSGFKNEKKLFHAACIVRIGPKKCREDFSYRFEIVDANEELIVFESKPRSILVAPLNKPWRNELILGDIPTLVNMTELLTEMELLSIFECSNIGCNRLVTPPIYQSKHGYNVCSRCRPDCTDATVRNLSLEKVLEKLPRKYACRYEKDGCDLSFNYIEQFDHYNYQCFFRSFKCFIYGCDWKGSLKSFEQHLRTSHAGNFEDLESAVDDGIKIKFSAENFSPRHRYSFMIFNRDGCQFLLAVVASKGIFSSKPRYVTFVVHIGPWWYKNKYYINLKFINKKIKVKNRFAEVPSIYKVKFSSPIHRRHDSIPRPQARRVTRASRRLDINVSGLSTRRLYLHSSSPLVTTVCLG</sequence>
<gene>
    <name evidence="6" type="ORF">CLODIP_2_CD06583</name>
</gene>
<dbReference type="PANTHER" id="PTHR45877:SF2">
    <property type="entry name" value="E3 UBIQUITIN-PROTEIN LIGASE SINA-RELATED"/>
    <property type="match status" value="1"/>
</dbReference>
<dbReference type="GO" id="GO:0031624">
    <property type="term" value="F:ubiquitin conjugating enzyme binding"/>
    <property type="evidence" value="ECO:0007669"/>
    <property type="project" value="TreeGrafter"/>
</dbReference>
<dbReference type="GO" id="GO:0043161">
    <property type="term" value="P:proteasome-mediated ubiquitin-dependent protein catabolic process"/>
    <property type="evidence" value="ECO:0007669"/>
    <property type="project" value="TreeGrafter"/>
</dbReference>
<dbReference type="PROSITE" id="PS51081">
    <property type="entry name" value="ZF_SIAH"/>
    <property type="match status" value="3"/>
</dbReference>
<dbReference type="PANTHER" id="PTHR45877">
    <property type="entry name" value="E3 UBIQUITIN-PROTEIN LIGASE SIAH2"/>
    <property type="match status" value="1"/>
</dbReference>
<accession>A0A8S1C9E7</accession>
<dbReference type="GO" id="GO:0005737">
    <property type="term" value="C:cytoplasm"/>
    <property type="evidence" value="ECO:0007669"/>
    <property type="project" value="TreeGrafter"/>
</dbReference>
<keyword evidence="2 4" id="KW-0863">Zinc-finger</keyword>
<evidence type="ECO:0000256" key="4">
    <source>
        <dbReference type="PROSITE-ProRule" id="PRU00455"/>
    </source>
</evidence>
<dbReference type="Pfam" id="PF21361">
    <property type="entry name" value="Sina_ZnF"/>
    <property type="match status" value="3"/>
</dbReference>
<dbReference type="OrthoDB" id="4788989at2759"/>
<evidence type="ECO:0000256" key="3">
    <source>
        <dbReference type="ARBA" id="ARBA00022833"/>
    </source>
</evidence>
<keyword evidence="3" id="KW-0862">Zinc</keyword>
<evidence type="ECO:0000256" key="1">
    <source>
        <dbReference type="ARBA" id="ARBA00022723"/>
    </source>
</evidence>
<evidence type="ECO:0000259" key="5">
    <source>
        <dbReference type="PROSITE" id="PS51081"/>
    </source>
</evidence>
<feature type="domain" description="SIAH-type" evidence="5">
    <location>
        <begin position="7"/>
        <end position="67"/>
    </location>
</feature>
<evidence type="ECO:0000313" key="6">
    <source>
        <dbReference type="EMBL" id="CAB3365947.1"/>
    </source>
</evidence>
<name>A0A8S1C9E7_9INSE</name>
<dbReference type="EMBL" id="CADEPI010000022">
    <property type="protein sequence ID" value="CAB3365947.1"/>
    <property type="molecule type" value="Genomic_DNA"/>
</dbReference>
<dbReference type="AlphaFoldDB" id="A0A8S1C9E7"/>
<evidence type="ECO:0000313" key="7">
    <source>
        <dbReference type="Proteomes" id="UP000494165"/>
    </source>
</evidence>
<dbReference type="Gene3D" id="3.30.40.10">
    <property type="entry name" value="Zinc/RING finger domain, C3HC4 (zinc finger)"/>
    <property type="match status" value="3"/>
</dbReference>
<dbReference type="GO" id="GO:0008270">
    <property type="term" value="F:zinc ion binding"/>
    <property type="evidence" value="ECO:0007669"/>
    <property type="project" value="UniProtKB-KW"/>
</dbReference>
<dbReference type="SUPFAM" id="SSF49599">
    <property type="entry name" value="TRAF domain-like"/>
    <property type="match status" value="3"/>
</dbReference>
<comment type="caution">
    <text evidence="6">The sequence shown here is derived from an EMBL/GenBank/DDBJ whole genome shotgun (WGS) entry which is preliminary data.</text>
</comment>
<organism evidence="6 7">
    <name type="scientific">Cloeon dipterum</name>
    <dbReference type="NCBI Taxonomy" id="197152"/>
    <lineage>
        <taxon>Eukaryota</taxon>
        <taxon>Metazoa</taxon>
        <taxon>Ecdysozoa</taxon>
        <taxon>Arthropoda</taxon>
        <taxon>Hexapoda</taxon>
        <taxon>Insecta</taxon>
        <taxon>Pterygota</taxon>
        <taxon>Palaeoptera</taxon>
        <taxon>Ephemeroptera</taxon>
        <taxon>Pisciforma</taxon>
        <taxon>Baetidae</taxon>
        <taxon>Cloeon</taxon>
    </lineage>
</organism>
<dbReference type="InterPro" id="IPR013083">
    <property type="entry name" value="Znf_RING/FYVE/PHD"/>
</dbReference>
<keyword evidence="7" id="KW-1185">Reference proteome</keyword>
<dbReference type="InterPro" id="IPR013087">
    <property type="entry name" value="Znf_C2H2_type"/>
</dbReference>
<protein>
    <recommendedName>
        <fullName evidence="5">SIAH-type domain-containing protein</fullName>
    </recommendedName>
</protein>
<proteinExistence type="predicted"/>
<dbReference type="SMART" id="SM00355">
    <property type="entry name" value="ZnF_C2H2"/>
    <property type="match status" value="2"/>
</dbReference>
<dbReference type="InterPro" id="IPR008974">
    <property type="entry name" value="TRAF-like"/>
</dbReference>
<dbReference type="InterPro" id="IPR004162">
    <property type="entry name" value="SINA-like_animal"/>
</dbReference>
<dbReference type="Gene3D" id="2.60.210.10">
    <property type="entry name" value="Apoptosis, Tumor Necrosis Factor Receptor Associated Protein 2, Chain A"/>
    <property type="match status" value="1"/>
</dbReference>
<dbReference type="InterPro" id="IPR013010">
    <property type="entry name" value="Znf_SIAH"/>
</dbReference>
<keyword evidence="1" id="KW-0479">Metal-binding</keyword>
<feature type="domain" description="SIAH-type" evidence="5">
    <location>
        <begin position="233"/>
        <end position="292"/>
    </location>
</feature>
<reference evidence="6 7" key="1">
    <citation type="submission" date="2020-04" db="EMBL/GenBank/DDBJ databases">
        <authorList>
            <person name="Alioto T."/>
            <person name="Alioto T."/>
            <person name="Gomez Garrido J."/>
        </authorList>
    </citation>
    <scope>NUCLEOTIDE SEQUENCE [LARGE SCALE GENOMIC DNA]</scope>
</reference>
<dbReference type="Proteomes" id="UP000494165">
    <property type="component" value="Unassembled WGS sequence"/>
</dbReference>
<evidence type="ECO:0000256" key="2">
    <source>
        <dbReference type="ARBA" id="ARBA00022771"/>
    </source>
</evidence>